<dbReference type="Pfam" id="PF00702">
    <property type="entry name" value="Hydrolase"/>
    <property type="match status" value="1"/>
</dbReference>
<dbReference type="Pfam" id="PF00690">
    <property type="entry name" value="Cation_ATPase_N"/>
    <property type="match status" value="1"/>
</dbReference>
<proteinExistence type="predicted"/>
<feature type="transmembrane region" description="Helical" evidence="8">
    <location>
        <begin position="65"/>
        <end position="83"/>
    </location>
</feature>
<protein>
    <recommendedName>
        <fullName evidence="9">Cation-transporting P-type ATPase N-terminal domain-containing protein</fullName>
    </recommendedName>
</protein>
<dbReference type="InterPro" id="IPR023214">
    <property type="entry name" value="HAD_sf"/>
</dbReference>
<dbReference type="SFLD" id="SFLDF00027">
    <property type="entry name" value="p-type_atpase"/>
    <property type="match status" value="1"/>
</dbReference>
<keyword evidence="2 8" id="KW-0812">Transmembrane</keyword>
<feature type="transmembrane region" description="Helical" evidence="8">
    <location>
        <begin position="89"/>
        <end position="105"/>
    </location>
</feature>
<feature type="transmembrane region" description="Helical" evidence="8">
    <location>
        <begin position="735"/>
        <end position="759"/>
    </location>
</feature>
<reference evidence="10 11" key="1">
    <citation type="journal article" date="2016" name="Nat. Commun.">
        <title>Thousands of microbial genomes shed light on interconnected biogeochemical processes in an aquifer system.</title>
        <authorList>
            <person name="Anantharaman K."/>
            <person name="Brown C.T."/>
            <person name="Hug L.A."/>
            <person name="Sharon I."/>
            <person name="Castelle C.J."/>
            <person name="Probst A.J."/>
            <person name="Thomas B.C."/>
            <person name="Singh A."/>
            <person name="Wilkins M.J."/>
            <person name="Karaoz U."/>
            <person name="Brodie E.L."/>
            <person name="Williams K.H."/>
            <person name="Hubbard S.S."/>
            <person name="Banfield J.F."/>
        </authorList>
    </citation>
    <scope>NUCLEOTIDE SEQUENCE [LARGE SCALE GENOMIC DNA]</scope>
</reference>
<dbReference type="NCBIfam" id="TIGR01494">
    <property type="entry name" value="ATPase_P-type"/>
    <property type="match status" value="2"/>
</dbReference>
<dbReference type="GO" id="GO:0005524">
    <property type="term" value="F:ATP binding"/>
    <property type="evidence" value="ECO:0007669"/>
    <property type="project" value="UniProtKB-KW"/>
</dbReference>
<dbReference type="InterPro" id="IPR059000">
    <property type="entry name" value="ATPase_P-type_domA"/>
</dbReference>
<dbReference type="SMART" id="SM00831">
    <property type="entry name" value="Cation_ATPase_N"/>
    <property type="match status" value="1"/>
</dbReference>
<comment type="subcellular location">
    <subcellularLocation>
        <location evidence="1">Membrane</location>
        <topology evidence="1">Multi-pass membrane protein</topology>
    </subcellularLocation>
</comment>
<comment type="caution">
    <text evidence="10">The sequence shown here is derived from an EMBL/GenBank/DDBJ whole genome shotgun (WGS) entry which is preliminary data.</text>
</comment>
<name>A0A1F8DQ65_9BACT</name>
<dbReference type="SUPFAM" id="SSF56784">
    <property type="entry name" value="HAD-like"/>
    <property type="match status" value="1"/>
</dbReference>
<evidence type="ECO:0000313" key="10">
    <source>
        <dbReference type="EMBL" id="OGM90767.1"/>
    </source>
</evidence>
<dbReference type="InterPro" id="IPR018303">
    <property type="entry name" value="ATPase_P-typ_P_site"/>
</dbReference>
<evidence type="ECO:0000256" key="1">
    <source>
        <dbReference type="ARBA" id="ARBA00004141"/>
    </source>
</evidence>
<dbReference type="SFLD" id="SFLDS00003">
    <property type="entry name" value="Haloacid_Dehalogenase"/>
    <property type="match status" value="1"/>
</dbReference>
<dbReference type="InterPro" id="IPR036412">
    <property type="entry name" value="HAD-like_sf"/>
</dbReference>
<sequence>MSLNPDIQKRSFWALPASEVLEILKTSSDTGLSEEEATERLKIFGKNVIEKERRATPLLIFLRQFKNPLIFILIVAGTITFFIEHYTDTIFIFAAVIVNTLLGFYQENKAEHALAQLKTYLKPRAKIMRGGQEKEIDAEFLVPGDIIKFSRGDGISADARLLFVNNVEIDESIITGEALPVVKAIESADLHAAIGDRRSMIFAGTLVTQGVGEAVVCASGETTEIGKIASLVAETKGERTPLQEAITRFSFRAGGIIVALTIFIFALGIYYGQSPFDMFITAVAIGVNAVPEGLPIALTVILAVGVQRMAERKGIIRKLLAAETLGSTTVILTDKTGTLTMAQMELNRVIPLDDTNEKEILEYALIVADIIIENPLHPPDEWRLIGTPLEKGLVRAAAQKGIFLPAVKKEIPLLSSMPFSAEKKFAVALIHQSGRHRLVFHGASDVLLRHSNVDEKKKNEIYATINKLAYGGERVLGVATKNIEAGKDFVFSRDLELSELRFQGLLSFHDPVRPTVKDVIRRVEKAGIKIVIVTGDHRGTAEAIAREVGINFGKDGVIDSSELSLLSPDIFKKRLPQTRIFSRVSPEDKLRIAKGFQELGEIVAMTGDGVNDAPSIKQADIGIAMGSGTEVARSVADLVLLDDNFETIVAAVEEGRQTMNNVRKTLVYLLSNVTDGLLLISGALLTGVPLPLNALQILWVNFFTNSFPAIALGFEKDKDGLRLKSFNLRERLFDPLMKFLIVAIGVPTSALLFGLYWGLLYLGFETDLARTFIFASFGSYSLFLIFAVRNLDGSIFSINPFSNVFLVWAVLIGLALTFIGVYVPFFQNLFNTVSLPPIWLAGVLAVGVINIAAIEFGKWLFWRK</sequence>
<evidence type="ECO:0000256" key="7">
    <source>
        <dbReference type="ARBA" id="ARBA00023136"/>
    </source>
</evidence>
<dbReference type="EMBL" id="MGIR01000008">
    <property type="protein sequence ID" value="OGM90767.1"/>
    <property type="molecule type" value="Genomic_DNA"/>
</dbReference>
<dbReference type="SUPFAM" id="SSF81653">
    <property type="entry name" value="Calcium ATPase, transduction domain A"/>
    <property type="match status" value="1"/>
</dbReference>
<dbReference type="PRINTS" id="PR00120">
    <property type="entry name" value="HATPASE"/>
</dbReference>
<dbReference type="SUPFAM" id="SSF81665">
    <property type="entry name" value="Calcium ATPase, transmembrane domain M"/>
    <property type="match status" value="1"/>
</dbReference>
<dbReference type="InterPro" id="IPR008250">
    <property type="entry name" value="ATPase_P-typ_transduc_dom_A_sf"/>
</dbReference>
<keyword evidence="5" id="KW-1278">Translocase</keyword>
<evidence type="ECO:0000256" key="6">
    <source>
        <dbReference type="ARBA" id="ARBA00022989"/>
    </source>
</evidence>
<dbReference type="Gene3D" id="3.40.1110.10">
    <property type="entry name" value="Calcium-transporting ATPase, cytoplasmic domain N"/>
    <property type="match status" value="1"/>
</dbReference>
<evidence type="ECO:0000256" key="5">
    <source>
        <dbReference type="ARBA" id="ARBA00022967"/>
    </source>
</evidence>
<dbReference type="PANTHER" id="PTHR42861">
    <property type="entry name" value="CALCIUM-TRANSPORTING ATPASE"/>
    <property type="match status" value="1"/>
</dbReference>
<dbReference type="AlphaFoldDB" id="A0A1F8DQ65"/>
<dbReference type="Gene3D" id="3.40.50.1000">
    <property type="entry name" value="HAD superfamily/HAD-like"/>
    <property type="match status" value="1"/>
</dbReference>
<gene>
    <name evidence="10" type="ORF">A3A20_03025</name>
</gene>
<dbReference type="PRINTS" id="PR00119">
    <property type="entry name" value="CATATPASE"/>
</dbReference>
<dbReference type="InterPro" id="IPR023299">
    <property type="entry name" value="ATPase_P-typ_cyto_dom_N"/>
</dbReference>
<dbReference type="Gene3D" id="1.20.1110.10">
    <property type="entry name" value="Calcium-transporting ATPase, transmembrane domain"/>
    <property type="match status" value="2"/>
</dbReference>
<evidence type="ECO:0000313" key="11">
    <source>
        <dbReference type="Proteomes" id="UP000178946"/>
    </source>
</evidence>
<feature type="transmembrane region" description="Helical" evidence="8">
    <location>
        <begin position="803"/>
        <end position="826"/>
    </location>
</feature>
<feature type="transmembrane region" description="Helical" evidence="8">
    <location>
        <begin position="249"/>
        <end position="272"/>
    </location>
</feature>
<dbReference type="InterPro" id="IPR001757">
    <property type="entry name" value="P_typ_ATPase"/>
</dbReference>
<evidence type="ECO:0000256" key="4">
    <source>
        <dbReference type="ARBA" id="ARBA00022840"/>
    </source>
</evidence>
<dbReference type="Pfam" id="PF00689">
    <property type="entry name" value="Cation_ATPase_C"/>
    <property type="match status" value="1"/>
</dbReference>
<accession>A0A1F8DQ65</accession>
<feature type="transmembrane region" description="Helical" evidence="8">
    <location>
        <begin position="666"/>
        <end position="688"/>
    </location>
</feature>
<keyword evidence="7 8" id="KW-0472">Membrane</keyword>
<dbReference type="InterPro" id="IPR023298">
    <property type="entry name" value="ATPase_P-typ_TM_dom_sf"/>
</dbReference>
<evidence type="ECO:0000256" key="2">
    <source>
        <dbReference type="ARBA" id="ARBA00022692"/>
    </source>
</evidence>
<feature type="transmembrane region" description="Helical" evidence="8">
    <location>
        <begin position="694"/>
        <end position="714"/>
    </location>
</feature>
<dbReference type="SUPFAM" id="SSF81660">
    <property type="entry name" value="Metal cation-transporting ATPase, ATP-binding domain N"/>
    <property type="match status" value="1"/>
</dbReference>
<dbReference type="Proteomes" id="UP000178946">
    <property type="component" value="Unassembled WGS sequence"/>
</dbReference>
<feature type="transmembrane region" description="Helical" evidence="8">
    <location>
        <begin position="838"/>
        <end position="861"/>
    </location>
</feature>
<feature type="domain" description="Cation-transporting P-type ATPase N-terminal" evidence="9">
    <location>
        <begin position="11"/>
        <end position="85"/>
    </location>
</feature>
<evidence type="ECO:0000256" key="3">
    <source>
        <dbReference type="ARBA" id="ARBA00022741"/>
    </source>
</evidence>
<dbReference type="PROSITE" id="PS00154">
    <property type="entry name" value="ATPASE_E1_E2"/>
    <property type="match status" value="1"/>
</dbReference>
<dbReference type="SFLD" id="SFLDG00002">
    <property type="entry name" value="C1.7:_P-type_atpase_like"/>
    <property type="match status" value="1"/>
</dbReference>
<feature type="transmembrane region" description="Helical" evidence="8">
    <location>
        <begin position="771"/>
        <end position="791"/>
    </location>
</feature>
<keyword evidence="6 8" id="KW-1133">Transmembrane helix</keyword>
<keyword evidence="3" id="KW-0547">Nucleotide-binding</keyword>
<dbReference type="Pfam" id="PF00122">
    <property type="entry name" value="E1-E2_ATPase"/>
    <property type="match status" value="1"/>
</dbReference>
<dbReference type="InterPro" id="IPR006068">
    <property type="entry name" value="ATPase_P-typ_cation-transptr_C"/>
</dbReference>
<dbReference type="STRING" id="1802557.A3A20_03025"/>
<dbReference type="GO" id="GO:0016887">
    <property type="term" value="F:ATP hydrolysis activity"/>
    <property type="evidence" value="ECO:0007669"/>
    <property type="project" value="InterPro"/>
</dbReference>
<dbReference type="GO" id="GO:0016020">
    <property type="term" value="C:membrane"/>
    <property type="evidence" value="ECO:0007669"/>
    <property type="project" value="UniProtKB-SubCell"/>
</dbReference>
<evidence type="ECO:0000259" key="9">
    <source>
        <dbReference type="SMART" id="SM00831"/>
    </source>
</evidence>
<keyword evidence="4" id="KW-0067">ATP-binding</keyword>
<feature type="transmembrane region" description="Helical" evidence="8">
    <location>
        <begin position="278"/>
        <end position="304"/>
    </location>
</feature>
<dbReference type="Gene3D" id="2.70.150.10">
    <property type="entry name" value="Calcium-transporting ATPase, cytoplasmic transduction domain A"/>
    <property type="match status" value="1"/>
</dbReference>
<dbReference type="InterPro" id="IPR004014">
    <property type="entry name" value="ATPase_P-typ_cation-transptr_N"/>
</dbReference>
<dbReference type="InterPro" id="IPR044492">
    <property type="entry name" value="P_typ_ATPase_HD_dom"/>
</dbReference>
<evidence type="ECO:0000256" key="8">
    <source>
        <dbReference type="SAM" id="Phobius"/>
    </source>
</evidence>
<organism evidence="10 11">
    <name type="scientific">Candidatus Wolfebacteria bacterium RIFCSPLOWO2_01_FULL_45_19</name>
    <dbReference type="NCBI Taxonomy" id="1802557"/>
    <lineage>
        <taxon>Bacteria</taxon>
        <taxon>Candidatus Wolfeibacteriota</taxon>
    </lineage>
</organism>